<dbReference type="Pfam" id="PF01484">
    <property type="entry name" value="Col_cuticle_N"/>
    <property type="match status" value="1"/>
</dbReference>
<feature type="domain" description="Nematode cuticle collagen N-terminal" evidence="3">
    <location>
        <begin position="12"/>
        <end position="64"/>
    </location>
</feature>
<dbReference type="SMART" id="SM01088">
    <property type="entry name" value="Col_cuticle_N"/>
    <property type="match status" value="1"/>
</dbReference>
<feature type="region of interest" description="Disordered" evidence="2">
    <location>
        <begin position="114"/>
        <end position="290"/>
    </location>
</feature>
<evidence type="ECO:0000313" key="4">
    <source>
        <dbReference type="EMBL" id="KAK0404901.1"/>
    </source>
</evidence>
<dbReference type="PANTHER" id="PTHR24637:SF334">
    <property type="entry name" value="NEMATODE CUTICLE COLLAGEN N-TERMINAL DOMAIN-CONTAINING PROTEIN"/>
    <property type="match status" value="1"/>
</dbReference>
<gene>
    <name evidence="4" type="ORF">QR680_017689</name>
</gene>
<protein>
    <recommendedName>
        <fullName evidence="3">Nematode cuticle collagen N-terminal domain-containing protein</fullName>
    </recommendedName>
</protein>
<feature type="compositionally biased region" description="Acidic residues" evidence="2">
    <location>
        <begin position="137"/>
        <end position="149"/>
    </location>
</feature>
<dbReference type="InterPro" id="IPR002486">
    <property type="entry name" value="Col_cuticle_N"/>
</dbReference>
<reference evidence="4" key="1">
    <citation type="submission" date="2023-06" db="EMBL/GenBank/DDBJ databases">
        <title>Genomic analysis of the entomopathogenic nematode Steinernema hermaphroditum.</title>
        <authorList>
            <person name="Schwarz E.M."/>
            <person name="Heppert J.K."/>
            <person name="Baniya A."/>
            <person name="Schwartz H.T."/>
            <person name="Tan C.-H."/>
            <person name="Antoshechkin I."/>
            <person name="Sternberg P.W."/>
            <person name="Goodrich-Blair H."/>
            <person name="Dillman A.R."/>
        </authorList>
    </citation>
    <scope>NUCLEOTIDE SEQUENCE</scope>
    <source>
        <strain evidence="4">PS9179</strain>
        <tissue evidence="4">Whole animal</tissue>
    </source>
</reference>
<name>A0AA39HFH3_9BILA</name>
<feature type="compositionally biased region" description="Low complexity" evidence="2">
    <location>
        <begin position="242"/>
        <end position="255"/>
    </location>
</feature>
<dbReference type="InterPro" id="IPR008160">
    <property type="entry name" value="Collagen"/>
</dbReference>
<dbReference type="PANTHER" id="PTHR24637">
    <property type="entry name" value="COLLAGEN"/>
    <property type="match status" value="1"/>
</dbReference>
<dbReference type="AlphaFoldDB" id="A0AA39HFH3"/>
<keyword evidence="5" id="KW-1185">Reference proteome</keyword>
<comment type="caution">
    <text evidence="4">The sequence shown here is derived from an EMBL/GenBank/DDBJ whole genome shotgun (WGS) entry which is preliminary data.</text>
</comment>
<evidence type="ECO:0000256" key="2">
    <source>
        <dbReference type="SAM" id="MobiDB-lite"/>
    </source>
</evidence>
<accession>A0AA39HFH3</accession>
<feature type="compositionally biased region" description="Low complexity" evidence="2">
    <location>
        <begin position="161"/>
        <end position="183"/>
    </location>
</feature>
<dbReference type="Pfam" id="PF01391">
    <property type="entry name" value="Collagen"/>
    <property type="match status" value="1"/>
</dbReference>
<sequence>MASCSSNDFYYRVAVGSCLCSAVTLLALVVAVPMLSLRANFERADLEVRAEQFRLSSNRLWKTMQDVGGDRSVKAQEEGGEAQLLFFSRKARSPWGRQICSGCNQLTCPMGPPGLSGAPGEDGLPGLPGNTGLSGEDGYDVELEPEDDLPCVICPGGPPGQRGMQGERGQPGPQGESGQPGLPGEIGVDGPPGQSGIPGPQGNKGRLGSRGEPGDTTIAGIGIKGPQGPPGPAGPKGPTGPPGKAAKEAGYAGKPGPIGPPGPGGNPGAPGMEGPWGPPGEPGQPASYCPSDCGVSQILAPATIMRSGDETGEQQGQQYYYMQRF</sequence>
<dbReference type="Proteomes" id="UP001175271">
    <property type="component" value="Unassembled WGS sequence"/>
</dbReference>
<organism evidence="4 5">
    <name type="scientific">Steinernema hermaphroditum</name>
    <dbReference type="NCBI Taxonomy" id="289476"/>
    <lineage>
        <taxon>Eukaryota</taxon>
        <taxon>Metazoa</taxon>
        <taxon>Ecdysozoa</taxon>
        <taxon>Nematoda</taxon>
        <taxon>Chromadorea</taxon>
        <taxon>Rhabditida</taxon>
        <taxon>Tylenchina</taxon>
        <taxon>Panagrolaimomorpha</taxon>
        <taxon>Strongyloidoidea</taxon>
        <taxon>Steinernematidae</taxon>
        <taxon>Steinernema</taxon>
    </lineage>
</organism>
<evidence type="ECO:0000313" key="5">
    <source>
        <dbReference type="Proteomes" id="UP001175271"/>
    </source>
</evidence>
<evidence type="ECO:0000259" key="3">
    <source>
        <dbReference type="SMART" id="SM01088"/>
    </source>
</evidence>
<feature type="compositionally biased region" description="Pro residues" evidence="2">
    <location>
        <begin position="227"/>
        <end position="241"/>
    </location>
</feature>
<proteinExistence type="predicted"/>
<keyword evidence="1" id="KW-0677">Repeat</keyword>
<evidence type="ECO:0000256" key="1">
    <source>
        <dbReference type="ARBA" id="ARBA00022737"/>
    </source>
</evidence>
<feature type="compositionally biased region" description="Low complexity" evidence="2">
    <location>
        <begin position="191"/>
        <end position="201"/>
    </location>
</feature>
<dbReference type="GO" id="GO:0042302">
    <property type="term" value="F:structural constituent of cuticle"/>
    <property type="evidence" value="ECO:0007669"/>
    <property type="project" value="InterPro"/>
</dbReference>
<dbReference type="EMBL" id="JAUCMV010000004">
    <property type="protein sequence ID" value="KAK0404901.1"/>
    <property type="molecule type" value="Genomic_DNA"/>
</dbReference>